<evidence type="ECO:0000256" key="15">
    <source>
        <dbReference type="ARBA" id="ARBA00025285"/>
    </source>
</evidence>
<comment type="function">
    <text evidence="15">Catalyzes cyanide-resistant oxygen consumption. May increase respiration when the cytochrome respiratory pathway is restricted, or in response to low temperatures.</text>
</comment>
<keyword evidence="12 16" id="KW-0408">Iron</keyword>
<dbReference type="InParanoid" id="A0A067M9P3"/>
<comment type="cofactor">
    <cofactor evidence="16 17">
        <name>Fe cation</name>
        <dbReference type="ChEBI" id="CHEBI:24875"/>
    </cofactor>
    <text evidence="16 17">Binds 2 iron ions per subunit.</text>
</comment>
<feature type="binding site" evidence="16">
    <location>
        <position position="265"/>
    </location>
    <ligand>
        <name>Fe cation</name>
        <dbReference type="ChEBI" id="CHEBI:24875"/>
        <label>2</label>
    </ligand>
</feature>
<dbReference type="EC" id="1.-.-.-" evidence="17"/>
<feature type="binding site" evidence="16">
    <location>
        <position position="160"/>
    </location>
    <ligand>
        <name>Fe cation</name>
        <dbReference type="ChEBI" id="CHEBI:24875"/>
        <label>2</label>
    </ligand>
</feature>
<evidence type="ECO:0000313" key="21">
    <source>
        <dbReference type="Proteomes" id="UP000027195"/>
    </source>
</evidence>
<dbReference type="PIRSF" id="PIRSF005229">
    <property type="entry name" value="AOX"/>
    <property type="match status" value="1"/>
</dbReference>
<keyword evidence="3" id="KW-0813">Transport</keyword>
<evidence type="ECO:0000256" key="18">
    <source>
        <dbReference type="SAM" id="MobiDB-lite"/>
    </source>
</evidence>
<feature type="binding site" evidence="16">
    <location>
        <position position="163"/>
    </location>
    <ligand>
        <name>Fe cation</name>
        <dbReference type="ChEBI" id="CHEBI:24875"/>
        <label>1</label>
    </ligand>
</feature>
<sequence>MYAYHLIADSLLIQHGSDEHPKLPTAGEPTPQVTGDWVLFHPVYTPEELKSVKILSRTPTTLSDKMALGFVKLVRNAFDLVSNYKHRPLPSNWKEMSLADLKKQGYVMDEGQWLARILFLESIAGVPGMAAATIRHLRSLRVMQRDAGWIHTLLEEAENERMHLMTFMTLRKPGLWLRTLILGAQGVFYNMFFISYLFSPKTCHRFVACLEEEAVITYTRIIEEMEAGRLPAWENVPAPNIARDYWRLPPNSTLLDVMYAVRSDESTHRFVNHSLANLKPDDVNPFAVREPDMFVKGVKPGFEREEAAEYAQKSREITEKGPRPSA</sequence>
<evidence type="ECO:0000256" key="10">
    <source>
        <dbReference type="ARBA" id="ARBA00022989"/>
    </source>
</evidence>
<evidence type="ECO:0000256" key="16">
    <source>
        <dbReference type="PIRSR" id="PIRSR005229-1"/>
    </source>
</evidence>
<feature type="binding site" evidence="16">
    <location>
        <position position="121"/>
    </location>
    <ligand>
        <name>Fe cation</name>
        <dbReference type="ChEBI" id="CHEBI:24875"/>
        <label>1</label>
    </ligand>
</feature>
<evidence type="ECO:0000256" key="14">
    <source>
        <dbReference type="ARBA" id="ARBA00023136"/>
    </source>
</evidence>
<dbReference type="GO" id="GO:0046872">
    <property type="term" value="F:metal ion binding"/>
    <property type="evidence" value="ECO:0007669"/>
    <property type="project" value="UniProtKB-UniRule"/>
</dbReference>
<dbReference type="GO" id="GO:0010230">
    <property type="term" value="P:alternative respiration"/>
    <property type="evidence" value="ECO:0007669"/>
    <property type="project" value="TreeGrafter"/>
</dbReference>
<comment type="similarity">
    <text evidence="2 17">Belongs to the alternative oxidase family.</text>
</comment>
<evidence type="ECO:0000256" key="11">
    <source>
        <dbReference type="ARBA" id="ARBA00023002"/>
    </source>
</evidence>
<feature type="binding site" evidence="16">
    <location>
        <position position="211"/>
    </location>
    <ligand>
        <name>Fe cation</name>
        <dbReference type="ChEBI" id="CHEBI:24875"/>
        <label>2</label>
    </ligand>
</feature>
<dbReference type="HOGENOM" id="CLU_041974_2_0_1"/>
<dbReference type="Pfam" id="PF01786">
    <property type="entry name" value="AOX"/>
    <property type="match status" value="1"/>
</dbReference>
<dbReference type="GO" id="GO:0005743">
    <property type="term" value="C:mitochondrial inner membrane"/>
    <property type="evidence" value="ECO:0007669"/>
    <property type="project" value="UniProtKB-SubCell"/>
</dbReference>
<keyword evidence="4 17" id="KW-0679">Respiratory chain</keyword>
<evidence type="ECO:0000256" key="8">
    <source>
        <dbReference type="ARBA" id="ARBA00022946"/>
    </source>
</evidence>
<feature type="region of interest" description="Disordered" evidence="18">
    <location>
        <begin position="305"/>
        <end position="326"/>
    </location>
</feature>
<keyword evidence="7" id="KW-0999">Mitochondrion inner membrane</keyword>
<evidence type="ECO:0000256" key="7">
    <source>
        <dbReference type="ARBA" id="ARBA00022792"/>
    </source>
</evidence>
<evidence type="ECO:0000313" key="20">
    <source>
        <dbReference type="EMBL" id="KDQ11405.1"/>
    </source>
</evidence>
<comment type="subcellular location">
    <subcellularLocation>
        <location evidence="1">Mitochondrion inner membrane</location>
    </subcellularLocation>
</comment>
<feature type="transmembrane region" description="Helical" evidence="19">
    <location>
        <begin position="175"/>
        <end position="198"/>
    </location>
</feature>
<protein>
    <recommendedName>
        <fullName evidence="17">Alternative oxidase</fullName>
        <ecNumber evidence="17">1.-.-.-</ecNumber>
    </recommendedName>
</protein>
<name>A0A067M9P3_BOTB1</name>
<feature type="binding site" evidence="16">
    <location>
        <position position="265"/>
    </location>
    <ligand>
        <name>Fe cation</name>
        <dbReference type="ChEBI" id="CHEBI:24875"/>
        <label>1</label>
    </ligand>
</feature>
<keyword evidence="11 17" id="KW-0560">Oxidoreductase</keyword>
<keyword evidence="14 17" id="KW-0472">Membrane</keyword>
<dbReference type="OrthoDB" id="16906at2759"/>
<dbReference type="GO" id="GO:0098803">
    <property type="term" value="C:respiratory chain complex"/>
    <property type="evidence" value="ECO:0007669"/>
    <property type="project" value="UniProtKB-UniRule"/>
</dbReference>
<dbReference type="GO" id="GO:0009916">
    <property type="term" value="F:alternative oxidase activity"/>
    <property type="evidence" value="ECO:0007669"/>
    <property type="project" value="UniProtKB-UniRule"/>
</dbReference>
<feature type="binding site" evidence="16">
    <location>
        <position position="268"/>
    </location>
    <ligand>
        <name>Fe cation</name>
        <dbReference type="ChEBI" id="CHEBI:24875"/>
        <label>2</label>
    </ligand>
</feature>
<feature type="binding site" evidence="16">
    <location>
        <position position="160"/>
    </location>
    <ligand>
        <name>Fe cation</name>
        <dbReference type="ChEBI" id="CHEBI:24875"/>
        <label>1</label>
    </ligand>
</feature>
<dbReference type="PANTHER" id="PTHR31803:SF3">
    <property type="entry name" value="ALTERNATIVE OXIDASE"/>
    <property type="match status" value="1"/>
</dbReference>
<evidence type="ECO:0000256" key="13">
    <source>
        <dbReference type="ARBA" id="ARBA00023128"/>
    </source>
</evidence>
<dbReference type="InterPro" id="IPR038659">
    <property type="entry name" value="AOX_sf"/>
</dbReference>
<dbReference type="EMBL" id="KL198058">
    <property type="protein sequence ID" value="KDQ11405.1"/>
    <property type="molecule type" value="Genomic_DNA"/>
</dbReference>
<gene>
    <name evidence="20" type="ORF">BOTBODRAFT_114365</name>
</gene>
<evidence type="ECO:0000256" key="17">
    <source>
        <dbReference type="RuleBase" id="RU003779"/>
    </source>
</evidence>
<keyword evidence="5 17" id="KW-0812">Transmembrane</keyword>
<evidence type="ECO:0000256" key="1">
    <source>
        <dbReference type="ARBA" id="ARBA00004273"/>
    </source>
</evidence>
<evidence type="ECO:0000256" key="4">
    <source>
        <dbReference type="ARBA" id="ARBA00022660"/>
    </source>
</evidence>
<keyword evidence="21" id="KW-1185">Reference proteome</keyword>
<keyword evidence="6 16" id="KW-0479">Metal-binding</keyword>
<organism evidence="20 21">
    <name type="scientific">Botryobasidium botryosum (strain FD-172 SS1)</name>
    <dbReference type="NCBI Taxonomy" id="930990"/>
    <lineage>
        <taxon>Eukaryota</taxon>
        <taxon>Fungi</taxon>
        <taxon>Dikarya</taxon>
        <taxon>Basidiomycota</taxon>
        <taxon>Agaricomycotina</taxon>
        <taxon>Agaricomycetes</taxon>
        <taxon>Cantharellales</taxon>
        <taxon>Botryobasidiaceae</taxon>
        <taxon>Botryobasidium</taxon>
    </lineage>
</organism>
<dbReference type="FunFam" id="1.20.1260.140:FF:000002">
    <property type="entry name" value="Alternative oxidase"/>
    <property type="match status" value="1"/>
</dbReference>
<keyword evidence="13" id="KW-0496">Mitochondrion</keyword>
<dbReference type="InterPro" id="IPR002680">
    <property type="entry name" value="AOX"/>
</dbReference>
<evidence type="ECO:0000256" key="12">
    <source>
        <dbReference type="ARBA" id="ARBA00023004"/>
    </source>
</evidence>
<evidence type="ECO:0000256" key="9">
    <source>
        <dbReference type="ARBA" id="ARBA00022982"/>
    </source>
</evidence>
<dbReference type="Gene3D" id="1.20.1260.140">
    <property type="entry name" value="Alternative oxidase"/>
    <property type="match status" value="1"/>
</dbReference>
<evidence type="ECO:0000256" key="3">
    <source>
        <dbReference type="ARBA" id="ARBA00022448"/>
    </source>
</evidence>
<dbReference type="PANTHER" id="PTHR31803">
    <property type="entry name" value="ALTERNATIVE OXIDASE"/>
    <property type="match status" value="1"/>
</dbReference>
<keyword evidence="8" id="KW-0809">Transit peptide</keyword>
<accession>A0A067M9P3</accession>
<proteinExistence type="inferred from homology"/>
<evidence type="ECO:0000256" key="19">
    <source>
        <dbReference type="SAM" id="Phobius"/>
    </source>
</evidence>
<dbReference type="Proteomes" id="UP000027195">
    <property type="component" value="Unassembled WGS sequence"/>
</dbReference>
<keyword evidence="10 19" id="KW-1133">Transmembrane helix</keyword>
<keyword evidence="9 17" id="KW-0249">Electron transport</keyword>
<evidence type="ECO:0000256" key="5">
    <source>
        <dbReference type="ARBA" id="ARBA00022692"/>
    </source>
</evidence>
<reference evidence="21" key="1">
    <citation type="journal article" date="2014" name="Proc. Natl. Acad. Sci. U.S.A.">
        <title>Extensive sampling of basidiomycete genomes demonstrates inadequacy of the white-rot/brown-rot paradigm for wood decay fungi.</title>
        <authorList>
            <person name="Riley R."/>
            <person name="Salamov A.A."/>
            <person name="Brown D.W."/>
            <person name="Nagy L.G."/>
            <person name="Floudas D."/>
            <person name="Held B.W."/>
            <person name="Levasseur A."/>
            <person name="Lombard V."/>
            <person name="Morin E."/>
            <person name="Otillar R."/>
            <person name="Lindquist E.A."/>
            <person name="Sun H."/>
            <person name="LaButti K.M."/>
            <person name="Schmutz J."/>
            <person name="Jabbour D."/>
            <person name="Luo H."/>
            <person name="Baker S.E."/>
            <person name="Pisabarro A.G."/>
            <person name="Walton J.D."/>
            <person name="Blanchette R.A."/>
            <person name="Henrissat B."/>
            <person name="Martin F."/>
            <person name="Cullen D."/>
            <person name="Hibbett D.S."/>
            <person name="Grigoriev I.V."/>
        </authorList>
    </citation>
    <scope>NUCLEOTIDE SEQUENCE [LARGE SCALE GENOMIC DNA]</scope>
    <source>
        <strain evidence="21">FD-172 SS1</strain>
    </source>
</reference>
<dbReference type="STRING" id="930990.A0A067M9P3"/>
<dbReference type="CDD" id="cd01053">
    <property type="entry name" value="AOX"/>
    <property type="match status" value="1"/>
</dbReference>
<evidence type="ECO:0000256" key="6">
    <source>
        <dbReference type="ARBA" id="ARBA00022723"/>
    </source>
</evidence>
<dbReference type="AlphaFoldDB" id="A0A067M9P3"/>
<evidence type="ECO:0000256" key="2">
    <source>
        <dbReference type="ARBA" id="ARBA00008388"/>
    </source>
</evidence>